<name>A0A381QZN8_9ZZZZ</name>
<dbReference type="GO" id="GO:0004497">
    <property type="term" value="F:monooxygenase activity"/>
    <property type="evidence" value="ECO:0007669"/>
    <property type="project" value="InterPro"/>
</dbReference>
<organism evidence="1">
    <name type="scientific">marine metagenome</name>
    <dbReference type="NCBI Taxonomy" id="408172"/>
    <lineage>
        <taxon>unclassified sequences</taxon>
        <taxon>metagenomes</taxon>
        <taxon>ecological metagenomes</taxon>
    </lineage>
</organism>
<sequence>MEKFLPNAEITLIESNTIPTISVGESTLPQIKSFFDKIGIDESVWMPKCNAIHKYGNIKSKWDRPDGDPFAFTFWFNEQDAFSNWYKEYKAGNKTKDQINDLYHKEAWRSVAYHLDAEQAGQVVKDNCKKVIHKIETLDSLPEGYDLYVDCTGFARRFVKDKSETIYDHHLVDRAWVCPFEHNAEIEPYTKSIAREHGWQFVIDLTNRIGTGYVYSSKHISDDNALKSFNEYNANLTPFMNKEPRLLKWKPNILTNPWKDNVVAIGLANGFIDPLEANALFMTQYSITLLVECIKRNNKQAIYNRSMRKLWKENSDYILHHYMLSKRTDTNFWKYYSKFDVRKTLWENYKKRGNKYTNLYPDAIWATLGLYHNEFDYYEDKD</sequence>
<evidence type="ECO:0000313" key="1">
    <source>
        <dbReference type="EMBL" id="SUZ84912.1"/>
    </source>
</evidence>
<proteinExistence type="predicted"/>
<dbReference type="PANTHER" id="PTHR43747">
    <property type="entry name" value="FAD-BINDING PROTEIN"/>
    <property type="match status" value="1"/>
</dbReference>
<dbReference type="Gene3D" id="3.50.50.60">
    <property type="entry name" value="FAD/NAD(P)-binding domain"/>
    <property type="match status" value="1"/>
</dbReference>
<accession>A0A381QZN8</accession>
<dbReference type="InterPro" id="IPR050816">
    <property type="entry name" value="Flavin-dep_Halogenase_NPB"/>
</dbReference>
<dbReference type="Pfam" id="PF04820">
    <property type="entry name" value="Trp_halogenase"/>
    <property type="match status" value="2"/>
</dbReference>
<dbReference type="AlphaFoldDB" id="A0A381QZN8"/>
<dbReference type="InterPro" id="IPR006905">
    <property type="entry name" value="Flavin_halogenase"/>
</dbReference>
<evidence type="ECO:0008006" key="2">
    <source>
        <dbReference type="Google" id="ProtNLM"/>
    </source>
</evidence>
<reference evidence="1" key="1">
    <citation type="submission" date="2018-05" db="EMBL/GenBank/DDBJ databases">
        <authorList>
            <person name="Lanie J.A."/>
            <person name="Ng W.-L."/>
            <person name="Kazmierczak K.M."/>
            <person name="Andrzejewski T.M."/>
            <person name="Davidsen T.M."/>
            <person name="Wayne K.J."/>
            <person name="Tettelin H."/>
            <person name="Glass J.I."/>
            <person name="Rusch D."/>
            <person name="Podicherti R."/>
            <person name="Tsui H.-C.T."/>
            <person name="Winkler M.E."/>
        </authorList>
    </citation>
    <scope>NUCLEOTIDE SEQUENCE</scope>
</reference>
<gene>
    <name evidence="1" type="ORF">METZ01_LOCUS37766</name>
</gene>
<dbReference type="SUPFAM" id="SSF51905">
    <property type="entry name" value="FAD/NAD(P)-binding domain"/>
    <property type="match status" value="1"/>
</dbReference>
<protein>
    <recommendedName>
        <fullName evidence="2">Tryptophan halogenase</fullName>
    </recommendedName>
</protein>
<dbReference type="PANTHER" id="PTHR43747:SF4">
    <property type="entry name" value="FLAVIN-DEPENDENT TRYPTOPHAN HALOGENASE"/>
    <property type="match status" value="1"/>
</dbReference>
<dbReference type="InterPro" id="IPR036188">
    <property type="entry name" value="FAD/NAD-bd_sf"/>
</dbReference>
<dbReference type="EMBL" id="UINC01001612">
    <property type="protein sequence ID" value="SUZ84912.1"/>
    <property type="molecule type" value="Genomic_DNA"/>
</dbReference>